<evidence type="ECO:0000256" key="1">
    <source>
        <dbReference type="SAM" id="MobiDB-lite"/>
    </source>
</evidence>
<keyword evidence="4" id="KW-1185">Reference proteome</keyword>
<dbReference type="Proteomes" id="UP001303160">
    <property type="component" value="Unassembled WGS sequence"/>
</dbReference>
<feature type="compositionally biased region" description="Polar residues" evidence="1">
    <location>
        <begin position="234"/>
        <end position="250"/>
    </location>
</feature>
<comment type="caution">
    <text evidence="3">The sequence shown here is derived from an EMBL/GenBank/DDBJ whole genome shotgun (WGS) entry which is preliminary data.</text>
</comment>
<reference evidence="3" key="2">
    <citation type="submission" date="2023-05" db="EMBL/GenBank/DDBJ databases">
        <authorList>
            <consortium name="Lawrence Berkeley National Laboratory"/>
            <person name="Steindorff A."/>
            <person name="Hensen N."/>
            <person name="Bonometti L."/>
            <person name="Westerberg I."/>
            <person name="Brannstrom I.O."/>
            <person name="Guillou S."/>
            <person name="Cros-Aarteil S."/>
            <person name="Calhoun S."/>
            <person name="Haridas S."/>
            <person name="Kuo A."/>
            <person name="Mondo S."/>
            <person name="Pangilinan J."/>
            <person name="Riley R."/>
            <person name="Labutti K."/>
            <person name="Andreopoulos B."/>
            <person name="Lipzen A."/>
            <person name="Chen C."/>
            <person name="Yanf M."/>
            <person name="Daum C."/>
            <person name="Ng V."/>
            <person name="Clum A."/>
            <person name="Ohm R."/>
            <person name="Martin F."/>
            <person name="Silar P."/>
            <person name="Natvig D."/>
            <person name="Lalanne C."/>
            <person name="Gautier V."/>
            <person name="Ament-Velasquez S.L."/>
            <person name="Kruys A."/>
            <person name="Hutchinson M.I."/>
            <person name="Powell A.J."/>
            <person name="Barry K."/>
            <person name="Miller A.N."/>
            <person name="Grigoriev I.V."/>
            <person name="Debuchy R."/>
            <person name="Gladieux P."/>
            <person name="Thoren M.H."/>
            <person name="Johannesson H."/>
        </authorList>
    </citation>
    <scope>NUCLEOTIDE SEQUENCE</scope>
    <source>
        <strain evidence="3">CBS 315.58</strain>
    </source>
</reference>
<organism evidence="3 4">
    <name type="scientific">Triangularia verruculosa</name>
    <dbReference type="NCBI Taxonomy" id="2587418"/>
    <lineage>
        <taxon>Eukaryota</taxon>
        <taxon>Fungi</taxon>
        <taxon>Dikarya</taxon>
        <taxon>Ascomycota</taxon>
        <taxon>Pezizomycotina</taxon>
        <taxon>Sordariomycetes</taxon>
        <taxon>Sordariomycetidae</taxon>
        <taxon>Sordariales</taxon>
        <taxon>Podosporaceae</taxon>
        <taxon>Triangularia</taxon>
    </lineage>
</organism>
<keyword evidence="2" id="KW-1133">Transmembrane helix</keyword>
<evidence type="ECO:0000256" key="2">
    <source>
        <dbReference type="SAM" id="Phobius"/>
    </source>
</evidence>
<evidence type="ECO:0000313" key="3">
    <source>
        <dbReference type="EMBL" id="KAK4203381.1"/>
    </source>
</evidence>
<feature type="transmembrane region" description="Helical" evidence="2">
    <location>
        <begin position="132"/>
        <end position="152"/>
    </location>
</feature>
<name>A0AAN6XN40_9PEZI</name>
<keyword evidence="2" id="KW-0472">Membrane</keyword>
<gene>
    <name evidence="3" type="ORF">QBC40DRAFT_293781</name>
</gene>
<feature type="compositionally biased region" description="Basic residues" evidence="1">
    <location>
        <begin position="1"/>
        <end position="13"/>
    </location>
</feature>
<protein>
    <submittedName>
        <fullName evidence="3">Uncharacterized protein</fullName>
    </submittedName>
</protein>
<feature type="region of interest" description="Disordered" evidence="1">
    <location>
        <begin position="1"/>
        <end position="32"/>
    </location>
</feature>
<feature type="region of interest" description="Disordered" evidence="1">
    <location>
        <begin position="187"/>
        <end position="252"/>
    </location>
</feature>
<feature type="compositionally biased region" description="Polar residues" evidence="1">
    <location>
        <begin position="210"/>
        <end position="224"/>
    </location>
</feature>
<reference evidence="3" key="1">
    <citation type="journal article" date="2023" name="Mol. Phylogenet. Evol.">
        <title>Genome-scale phylogeny and comparative genomics of the fungal order Sordariales.</title>
        <authorList>
            <person name="Hensen N."/>
            <person name="Bonometti L."/>
            <person name="Westerberg I."/>
            <person name="Brannstrom I.O."/>
            <person name="Guillou S."/>
            <person name="Cros-Aarteil S."/>
            <person name="Calhoun S."/>
            <person name="Haridas S."/>
            <person name="Kuo A."/>
            <person name="Mondo S."/>
            <person name="Pangilinan J."/>
            <person name="Riley R."/>
            <person name="LaButti K."/>
            <person name="Andreopoulos B."/>
            <person name="Lipzen A."/>
            <person name="Chen C."/>
            <person name="Yan M."/>
            <person name="Daum C."/>
            <person name="Ng V."/>
            <person name="Clum A."/>
            <person name="Steindorff A."/>
            <person name="Ohm R.A."/>
            <person name="Martin F."/>
            <person name="Silar P."/>
            <person name="Natvig D.O."/>
            <person name="Lalanne C."/>
            <person name="Gautier V."/>
            <person name="Ament-Velasquez S.L."/>
            <person name="Kruys A."/>
            <person name="Hutchinson M.I."/>
            <person name="Powell A.J."/>
            <person name="Barry K."/>
            <person name="Miller A.N."/>
            <person name="Grigoriev I.V."/>
            <person name="Debuchy R."/>
            <person name="Gladieux P."/>
            <person name="Hiltunen Thoren M."/>
            <person name="Johannesson H."/>
        </authorList>
    </citation>
    <scope>NUCLEOTIDE SEQUENCE</scope>
    <source>
        <strain evidence="3">CBS 315.58</strain>
    </source>
</reference>
<proteinExistence type="predicted"/>
<sequence length="300" mass="33426">MRASKSCKNHKRKGVDPVLPLHSQPMGHSYSETKTFTGSISSSDIESRVRTLPVAHIPEWTKDGKCKNRPCRESWKHLTSACEREEKEKKRDGRSKEWKKELVYIGIKFSEKSSAKAKNNLNGMQYDHDRTALIIGSVVGTIFVLLVAYALYRNQVSRAKLLSKSFYQLRQTQQGWFIERSHSPASGLPLPVTAQGQHSDSPDDPPPIEASSNRGGPSQLSPISPSADKPHSNKGPSSNIESNKAPSLVSNKGFLTPKEISIKQSVRKQIPKTDGTRQVKKEIKLPRQYSLTLNATVSKQ</sequence>
<dbReference type="EMBL" id="MU863889">
    <property type="protein sequence ID" value="KAK4203381.1"/>
    <property type="molecule type" value="Genomic_DNA"/>
</dbReference>
<dbReference type="AlphaFoldDB" id="A0AAN6XN40"/>
<evidence type="ECO:0000313" key="4">
    <source>
        <dbReference type="Proteomes" id="UP001303160"/>
    </source>
</evidence>
<keyword evidence="2" id="KW-0812">Transmembrane</keyword>
<accession>A0AAN6XN40</accession>